<feature type="region of interest" description="Disordered" evidence="1">
    <location>
        <begin position="35"/>
        <end position="83"/>
    </location>
</feature>
<organism evidence="2 3">
    <name type="scientific">Streptomyces rhizosphaericus</name>
    <dbReference type="NCBI Taxonomy" id="114699"/>
    <lineage>
        <taxon>Bacteria</taxon>
        <taxon>Bacillati</taxon>
        <taxon>Actinomycetota</taxon>
        <taxon>Actinomycetes</taxon>
        <taxon>Kitasatosporales</taxon>
        <taxon>Streptomycetaceae</taxon>
        <taxon>Streptomyces</taxon>
        <taxon>Streptomyces violaceusniger group</taxon>
    </lineage>
</organism>
<dbReference type="Proteomes" id="UP001500033">
    <property type="component" value="Unassembled WGS sequence"/>
</dbReference>
<sequence>MAPIKLTAGPDIRRAAVFSDCGQYRYLLVRQWLSGGPTPGPAGSTPSCLRGDRRHRPRPPCSTTSPHKEEPTAHDRIHRAGAEELLPPRCESCSASHRGVRCTPAWLRTTSAPSRS</sequence>
<evidence type="ECO:0000256" key="1">
    <source>
        <dbReference type="SAM" id="MobiDB-lite"/>
    </source>
</evidence>
<keyword evidence="3" id="KW-1185">Reference proteome</keyword>
<reference evidence="2 3" key="1">
    <citation type="journal article" date="2019" name="Int. J. Syst. Evol. Microbiol.">
        <title>The Global Catalogue of Microorganisms (GCM) 10K type strain sequencing project: providing services to taxonomists for standard genome sequencing and annotation.</title>
        <authorList>
            <consortium name="The Broad Institute Genomics Platform"/>
            <consortium name="The Broad Institute Genome Sequencing Center for Infectious Disease"/>
            <person name="Wu L."/>
            <person name="Ma J."/>
        </authorList>
    </citation>
    <scope>NUCLEOTIDE SEQUENCE [LARGE SCALE GENOMIC DNA]</scope>
    <source>
        <strain evidence="2 3">JCM 11445</strain>
    </source>
</reference>
<accession>A0ABN1S5Z5</accession>
<comment type="caution">
    <text evidence="2">The sequence shown here is derived from an EMBL/GenBank/DDBJ whole genome shotgun (WGS) entry which is preliminary data.</text>
</comment>
<dbReference type="EMBL" id="BAAAIE010000011">
    <property type="protein sequence ID" value="GAA0975049.1"/>
    <property type="molecule type" value="Genomic_DNA"/>
</dbReference>
<evidence type="ECO:0000313" key="2">
    <source>
        <dbReference type="EMBL" id="GAA0975049.1"/>
    </source>
</evidence>
<proteinExistence type="predicted"/>
<evidence type="ECO:0008006" key="4">
    <source>
        <dbReference type="Google" id="ProtNLM"/>
    </source>
</evidence>
<feature type="compositionally biased region" description="Basic and acidic residues" evidence="1">
    <location>
        <begin position="66"/>
        <end position="82"/>
    </location>
</feature>
<protein>
    <recommendedName>
        <fullName evidence="4">Transposase</fullName>
    </recommendedName>
</protein>
<name>A0ABN1S5Z5_9ACTN</name>
<evidence type="ECO:0000313" key="3">
    <source>
        <dbReference type="Proteomes" id="UP001500033"/>
    </source>
</evidence>
<gene>
    <name evidence="2" type="ORF">GCM10009576_023220</name>
</gene>